<dbReference type="Pfam" id="PF22513">
    <property type="entry name" value="FitA-like_RHH"/>
    <property type="match status" value="1"/>
</dbReference>
<dbReference type="EMBL" id="UOEU01000012">
    <property type="protein sequence ID" value="VAW29905.1"/>
    <property type="molecule type" value="Genomic_DNA"/>
</dbReference>
<dbReference type="SUPFAM" id="SSF47598">
    <property type="entry name" value="Ribbon-helix-helix"/>
    <property type="match status" value="1"/>
</dbReference>
<feature type="domain" description="Antitoxin FitA-like ribbon-helix-helix" evidence="1">
    <location>
        <begin position="2"/>
        <end position="39"/>
    </location>
</feature>
<evidence type="ECO:0000259" key="1">
    <source>
        <dbReference type="Pfam" id="PF22513"/>
    </source>
</evidence>
<dbReference type="GO" id="GO:0006355">
    <property type="term" value="P:regulation of DNA-templated transcription"/>
    <property type="evidence" value="ECO:0007669"/>
    <property type="project" value="InterPro"/>
</dbReference>
<dbReference type="InterPro" id="IPR013321">
    <property type="entry name" value="Arc_rbn_hlx_hlx"/>
</dbReference>
<organism evidence="2">
    <name type="scientific">hydrothermal vent metagenome</name>
    <dbReference type="NCBI Taxonomy" id="652676"/>
    <lineage>
        <taxon>unclassified sequences</taxon>
        <taxon>metagenomes</taxon>
        <taxon>ecological metagenomes</taxon>
    </lineage>
</organism>
<name>A0A3B0UFX2_9ZZZZ</name>
<protein>
    <recommendedName>
        <fullName evidence="1">Antitoxin FitA-like ribbon-helix-helix domain-containing protein</fullName>
    </recommendedName>
</protein>
<dbReference type="InterPro" id="IPR053853">
    <property type="entry name" value="FitA-like_RHH"/>
</dbReference>
<sequence length="91" mass="10111">MAVLNIRNFPEEVHAKLRVRAAKAGRSMEAEARAILTAVILNNQTPTSPSDLQEWVSQLYTVYKPTQVVETLIAERREEAADESAELSASE</sequence>
<evidence type="ECO:0000313" key="2">
    <source>
        <dbReference type="EMBL" id="VAW29905.1"/>
    </source>
</evidence>
<gene>
    <name evidence="2" type="ORF">MNBD_CHLOROFLEXI01-3822</name>
</gene>
<dbReference type="InterPro" id="IPR010985">
    <property type="entry name" value="Ribbon_hlx_hlx"/>
</dbReference>
<reference evidence="2" key="1">
    <citation type="submission" date="2018-06" db="EMBL/GenBank/DDBJ databases">
        <authorList>
            <person name="Zhirakovskaya E."/>
        </authorList>
    </citation>
    <scope>NUCLEOTIDE SEQUENCE</scope>
</reference>
<dbReference type="Gene3D" id="1.10.1220.10">
    <property type="entry name" value="Met repressor-like"/>
    <property type="match status" value="1"/>
</dbReference>
<dbReference type="AlphaFoldDB" id="A0A3B0UFX2"/>
<proteinExistence type="predicted"/>
<accession>A0A3B0UFX2</accession>